<proteinExistence type="predicted"/>
<dbReference type="EMBL" id="JAEPRQ010000005">
    <property type="protein sequence ID" value="MBK4216953.1"/>
    <property type="molecule type" value="Genomic_DNA"/>
</dbReference>
<dbReference type="AlphaFoldDB" id="A0A934SG00"/>
<reference evidence="3" key="1">
    <citation type="submission" date="2021-01" db="EMBL/GenBank/DDBJ databases">
        <title>Paracoccus amoyensis sp. nov., isolated from the surface seawater along the coast of Xiamen Island, China.</title>
        <authorList>
            <person name="Lyu L."/>
        </authorList>
    </citation>
    <scope>NUCLEOTIDE SEQUENCE</scope>
    <source>
        <strain evidence="3">MJ17</strain>
    </source>
</reference>
<feature type="domain" description="PepSY" evidence="2">
    <location>
        <begin position="9"/>
        <end position="90"/>
    </location>
</feature>
<dbReference type="InterPro" id="IPR025711">
    <property type="entry name" value="PepSY"/>
</dbReference>
<organism evidence="3 4">
    <name type="scientific">Paracoccus caeni</name>
    <dbReference type="NCBI Taxonomy" id="657651"/>
    <lineage>
        <taxon>Bacteria</taxon>
        <taxon>Pseudomonadati</taxon>
        <taxon>Pseudomonadota</taxon>
        <taxon>Alphaproteobacteria</taxon>
        <taxon>Rhodobacterales</taxon>
        <taxon>Paracoccaceae</taxon>
        <taxon>Paracoccus</taxon>
    </lineage>
</organism>
<keyword evidence="1" id="KW-0732">Signal</keyword>
<keyword evidence="4" id="KW-1185">Reference proteome</keyword>
<sequence length="92" mass="10015">MIKQASALVALATIVALPTTILAQQADRDVPPAGSMALSELVQKLETDLASELGTITDVSWDDDGFWDVEYRNTENREVEIRVDPASGEVQQ</sequence>
<evidence type="ECO:0000256" key="1">
    <source>
        <dbReference type="SAM" id="SignalP"/>
    </source>
</evidence>
<dbReference type="Pfam" id="PF13670">
    <property type="entry name" value="PepSY_2"/>
    <property type="match status" value="1"/>
</dbReference>
<evidence type="ECO:0000313" key="4">
    <source>
        <dbReference type="Proteomes" id="UP000640485"/>
    </source>
</evidence>
<dbReference type="Proteomes" id="UP000640485">
    <property type="component" value="Unassembled WGS sequence"/>
</dbReference>
<evidence type="ECO:0000313" key="3">
    <source>
        <dbReference type="EMBL" id="MBK4216953.1"/>
    </source>
</evidence>
<accession>A0A934SG00</accession>
<comment type="caution">
    <text evidence="3">The sequence shown here is derived from an EMBL/GenBank/DDBJ whole genome shotgun (WGS) entry which is preliminary data.</text>
</comment>
<dbReference type="RefSeq" id="WP_200687359.1">
    <property type="nucleotide sequence ID" value="NZ_JAEPRQ010000005.1"/>
</dbReference>
<evidence type="ECO:0000259" key="2">
    <source>
        <dbReference type="Pfam" id="PF13670"/>
    </source>
</evidence>
<feature type="chain" id="PRO_5037428050" evidence="1">
    <location>
        <begin position="24"/>
        <end position="92"/>
    </location>
</feature>
<feature type="signal peptide" evidence="1">
    <location>
        <begin position="1"/>
        <end position="23"/>
    </location>
</feature>
<name>A0A934SG00_9RHOB</name>
<gene>
    <name evidence="3" type="ORF">JJJ17_13535</name>
</gene>
<protein>
    <submittedName>
        <fullName evidence="3">PepSY domain-containing protein</fullName>
    </submittedName>
</protein>